<name>A0AC60R2Z6_IXOPE</name>
<organism evidence="1 2">
    <name type="scientific">Ixodes persulcatus</name>
    <name type="common">Taiga tick</name>
    <dbReference type="NCBI Taxonomy" id="34615"/>
    <lineage>
        <taxon>Eukaryota</taxon>
        <taxon>Metazoa</taxon>
        <taxon>Ecdysozoa</taxon>
        <taxon>Arthropoda</taxon>
        <taxon>Chelicerata</taxon>
        <taxon>Arachnida</taxon>
        <taxon>Acari</taxon>
        <taxon>Parasitiformes</taxon>
        <taxon>Ixodida</taxon>
        <taxon>Ixodoidea</taxon>
        <taxon>Ixodidae</taxon>
        <taxon>Ixodinae</taxon>
        <taxon>Ixodes</taxon>
    </lineage>
</organism>
<keyword evidence="2" id="KW-1185">Reference proteome</keyword>
<protein>
    <submittedName>
        <fullName evidence="1">Uncharacterized protein</fullName>
    </submittedName>
</protein>
<comment type="caution">
    <text evidence="1">The sequence shown here is derived from an EMBL/GenBank/DDBJ whole genome shotgun (WGS) entry which is preliminary data.</text>
</comment>
<proteinExistence type="predicted"/>
<sequence>MSFPMIEVREIGRTKEKKIQAQAAIFVQAKLPQITIDTSQWCTELQEVVALRVALQSMSNTVASAYNRPQTTKDFSWIRHLRKEYPDDFMVLGGDLNTHIEHWAIGDTVRGAADLRDITEQVDVTLINDFSRATRYATGAGQRDSIIDVTMAPASTARKLHWSILDDAWGSDHFPIVMKLDIGAKSRQGKKQTKTIIWDDFRKNIEEQGEDIEFQHVATLLTTAARKAVDERQVDEDSPTPDTHLLSLWVYTGRISTLDILKQRIEAEFLLITDEMRAAAFAEYEARLGRCT</sequence>
<evidence type="ECO:0000313" key="1">
    <source>
        <dbReference type="EMBL" id="KAG0445183.1"/>
    </source>
</evidence>
<gene>
    <name evidence="1" type="ORF">HPB47_018782</name>
</gene>
<accession>A0AC60R2Z6</accession>
<reference evidence="1 2" key="1">
    <citation type="journal article" date="2020" name="Cell">
        <title>Large-Scale Comparative Analyses of Tick Genomes Elucidate Their Genetic Diversity and Vector Capacities.</title>
        <authorList>
            <consortium name="Tick Genome and Microbiome Consortium (TIGMIC)"/>
            <person name="Jia N."/>
            <person name="Wang J."/>
            <person name="Shi W."/>
            <person name="Du L."/>
            <person name="Sun Y."/>
            <person name="Zhan W."/>
            <person name="Jiang J.F."/>
            <person name="Wang Q."/>
            <person name="Zhang B."/>
            <person name="Ji P."/>
            <person name="Bell-Sakyi L."/>
            <person name="Cui X.M."/>
            <person name="Yuan T.T."/>
            <person name="Jiang B.G."/>
            <person name="Yang W.F."/>
            <person name="Lam T.T."/>
            <person name="Chang Q.C."/>
            <person name="Ding S.J."/>
            <person name="Wang X.J."/>
            <person name="Zhu J.G."/>
            <person name="Ruan X.D."/>
            <person name="Zhao L."/>
            <person name="Wei J.T."/>
            <person name="Ye R.Z."/>
            <person name="Que T.C."/>
            <person name="Du C.H."/>
            <person name="Zhou Y.H."/>
            <person name="Cheng J.X."/>
            <person name="Dai P.F."/>
            <person name="Guo W.B."/>
            <person name="Han X.H."/>
            <person name="Huang E.J."/>
            <person name="Li L.F."/>
            <person name="Wei W."/>
            <person name="Gao Y.C."/>
            <person name="Liu J.Z."/>
            <person name="Shao H.Z."/>
            <person name="Wang X."/>
            <person name="Wang C.C."/>
            <person name="Yang T.C."/>
            <person name="Huo Q.B."/>
            <person name="Li W."/>
            <person name="Chen H.Y."/>
            <person name="Chen S.E."/>
            <person name="Zhou L.G."/>
            <person name="Ni X.B."/>
            <person name="Tian J.H."/>
            <person name="Sheng Y."/>
            <person name="Liu T."/>
            <person name="Pan Y.S."/>
            <person name="Xia L.Y."/>
            <person name="Li J."/>
            <person name="Zhao F."/>
            <person name="Cao W.C."/>
        </authorList>
    </citation>
    <scope>NUCLEOTIDE SEQUENCE [LARGE SCALE GENOMIC DNA]</scope>
    <source>
        <strain evidence="1">Iper-2018</strain>
    </source>
</reference>
<evidence type="ECO:0000313" key="2">
    <source>
        <dbReference type="Proteomes" id="UP000805193"/>
    </source>
</evidence>
<dbReference type="EMBL" id="JABSTQ010000806">
    <property type="protein sequence ID" value="KAG0445183.1"/>
    <property type="molecule type" value="Genomic_DNA"/>
</dbReference>
<dbReference type="Proteomes" id="UP000805193">
    <property type="component" value="Unassembled WGS sequence"/>
</dbReference>